<dbReference type="Proteomes" id="UP001597182">
    <property type="component" value="Unassembled WGS sequence"/>
</dbReference>
<keyword evidence="3" id="KW-0560">Oxidoreductase</keyword>
<evidence type="ECO:0000256" key="3">
    <source>
        <dbReference type="ARBA" id="ARBA00023002"/>
    </source>
</evidence>
<keyword evidence="5" id="KW-0411">Iron-sulfur</keyword>
<dbReference type="InterPro" id="IPR015881">
    <property type="entry name" value="ARHD_Rieske_2Fe_2S"/>
</dbReference>
<dbReference type="InterPro" id="IPR050584">
    <property type="entry name" value="Cholesterol_7-desaturase"/>
</dbReference>
<dbReference type="InterPro" id="IPR036922">
    <property type="entry name" value="Rieske_2Fe-2S_sf"/>
</dbReference>
<dbReference type="SUPFAM" id="SSF55961">
    <property type="entry name" value="Bet v1-like"/>
    <property type="match status" value="1"/>
</dbReference>
<evidence type="ECO:0000259" key="6">
    <source>
        <dbReference type="PROSITE" id="PS51296"/>
    </source>
</evidence>
<organism evidence="7 8">
    <name type="scientific">Pseudonocardia benzenivorans</name>
    <dbReference type="NCBI Taxonomy" id="228005"/>
    <lineage>
        <taxon>Bacteria</taxon>
        <taxon>Bacillati</taxon>
        <taxon>Actinomycetota</taxon>
        <taxon>Actinomycetes</taxon>
        <taxon>Pseudonocardiales</taxon>
        <taxon>Pseudonocardiaceae</taxon>
        <taxon>Pseudonocardia</taxon>
    </lineage>
</organism>
<evidence type="ECO:0000313" key="8">
    <source>
        <dbReference type="Proteomes" id="UP001597182"/>
    </source>
</evidence>
<dbReference type="PROSITE" id="PS00570">
    <property type="entry name" value="RING_HYDROXYL_ALPHA"/>
    <property type="match status" value="1"/>
</dbReference>
<dbReference type="PROSITE" id="PS51296">
    <property type="entry name" value="RIESKE"/>
    <property type="match status" value="1"/>
</dbReference>
<dbReference type="Gene3D" id="3.90.380.10">
    <property type="entry name" value="Naphthalene 1,2-dioxygenase Alpha Subunit, Chain A, domain 1"/>
    <property type="match status" value="1"/>
</dbReference>
<dbReference type="SUPFAM" id="SSF50022">
    <property type="entry name" value="ISP domain"/>
    <property type="match status" value="1"/>
</dbReference>
<name>A0ABW3VQI4_9PSEU</name>
<dbReference type="InterPro" id="IPR017941">
    <property type="entry name" value="Rieske_2Fe-2S"/>
</dbReference>
<gene>
    <name evidence="7" type="ORF">ACFQ34_27635</name>
</gene>
<keyword evidence="8" id="KW-1185">Reference proteome</keyword>
<reference evidence="8" key="1">
    <citation type="journal article" date="2019" name="Int. J. Syst. Evol. Microbiol.">
        <title>The Global Catalogue of Microorganisms (GCM) 10K type strain sequencing project: providing services to taxonomists for standard genome sequencing and annotation.</title>
        <authorList>
            <consortium name="The Broad Institute Genomics Platform"/>
            <consortium name="The Broad Institute Genome Sequencing Center for Infectious Disease"/>
            <person name="Wu L."/>
            <person name="Ma J."/>
        </authorList>
    </citation>
    <scope>NUCLEOTIDE SEQUENCE [LARGE SCALE GENOMIC DNA]</scope>
    <source>
        <strain evidence="8">CCUG 49018</strain>
    </source>
</reference>
<dbReference type="PANTHER" id="PTHR21266:SF59">
    <property type="entry name" value="BLR4922 PROTEIN"/>
    <property type="match status" value="1"/>
</dbReference>
<evidence type="ECO:0000256" key="2">
    <source>
        <dbReference type="ARBA" id="ARBA00022723"/>
    </source>
</evidence>
<sequence length="442" mass="49413">MLSRVDNETICRVGKGTPMGDLMRQYWVPFALSRELEPDCDPVRIMVLGQRFLAIRTTSGTPMLMDEECPHRGASMWYGRNENEGIRCVYHGWKFDGGGRCVDMPNEPPGSTFKDKVRLPTYPVTEAGGLLWTYLGPRPTPPPMPGFEWMDDAADDSSAWAFQRECNWLQALEGDIDTSHFGFLHVGHAEPDDAPEDSFLRYTIEDRAPRYKVLDTEFGATYGAYRPAGSDDRLYWRFAHFLFPFYTMVPTGVLGTKLQVRAWVPMDDQHTMAFHSAPSARRYTAPASQKVGITEREATATEFLPNTTDWFGRFRITARRENDHLIDRELQRSGASYTGLGGVNIEDQAITESMGDIYDRTKEHLGSSDVMVIRVRRRLLAAARALTDSGTAPPAVDEPGAYRQRSGGIVLPADADWMEATAELRSAGVDHPELDPSMAGGA</sequence>
<protein>
    <submittedName>
        <fullName evidence="7">Rieske 2Fe-2S domain-containing protein</fullName>
    </submittedName>
</protein>
<dbReference type="CDD" id="cd03479">
    <property type="entry name" value="Rieske_RO_Alpha_PhDO_like"/>
    <property type="match status" value="1"/>
</dbReference>
<keyword evidence="1" id="KW-0001">2Fe-2S</keyword>
<proteinExistence type="predicted"/>
<dbReference type="RefSeq" id="WP_346091648.1">
    <property type="nucleotide sequence ID" value="NZ_BAABKS010000030.1"/>
</dbReference>
<dbReference type="Gene3D" id="2.102.10.10">
    <property type="entry name" value="Rieske [2Fe-2S] iron-sulphur domain"/>
    <property type="match status" value="1"/>
</dbReference>
<dbReference type="Pfam" id="PF00355">
    <property type="entry name" value="Rieske"/>
    <property type="match status" value="1"/>
</dbReference>
<accession>A0ABW3VQI4</accession>
<dbReference type="EMBL" id="JBHTMB010000263">
    <property type="protein sequence ID" value="MFD1237075.1"/>
    <property type="molecule type" value="Genomic_DNA"/>
</dbReference>
<evidence type="ECO:0000313" key="7">
    <source>
        <dbReference type="EMBL" id="MFD1237075.1"/>
    </source>
</evidence>
<comment type="caution">
    <text evidence="7">The sequence shown here is derived from an EMBL/GenBank/DDBJ whole genome shotgun (WGS) entry which is preliminary data.</text>
</comment>
<evidence type="ECO:0000256" key="1">
    <source>
        <dbReference type="ARBA" id="ARBA00022714"/>
    </source>
</evidence>
<evidence type="ECO:0000256" key="5">
    <source>
        <dbReference type="ARBA" id="ARBA00023014"/>
    </source>
</evidence>
<evidence type="ECO:0000256" key="4">
    <source>
        <dbReference type="ARBA" id="ARBA00023004"/>
    </source>
</evidence>
<dbReference type="PANTHER" id="PTHR21266">
    <property type="entry name" value="IRON-SULFUR DOMAIN CONTAINING PROTEIN"/>
    <property type="match status" value="1"/>
</dbReference>
<keyword evidence="4" id="KW-0408">Iron</keyword>
<keyword evidence="2" id="KW-0479">Metal-binding</keyword>
<dbReference type="Pfam" id="PF19301">
    <property type="entry name" value="LigXa_C"/>
    <property type="match status" value="1"/>
</dbReference>
<dbReference type="InterPro" id="IPR045623">
    <property type="entry name" value="LigXa_C"/>
</dbReference>
<feature type="domain" description="Rieske" evidence="6">
    <location>
        <begin position="27"/>
        <end position="133"/>
    </location>
</feature>